<evidence type="ECO:0000313" key="1">
    <source>
        <dbReference type="EMBL" id="GMQ64663.1"/>
    </source>
</evidence>
<accession>A0ACB5URP3</accession>
<keyword evidence="2" id="KW-1185">Reference proteome</keyword>
<comment type="caution">
    <text evidence="1">The sequence shown here is derived from an EMBL/GenBank/DDBJ whole genome shotgun (WGS) entry which is preliminary data.</text>
</comment>
<organism evidence="1 2">
    <name type="scientific">Vallitalea maricola</name>
    <dbReference type="NCBI Taxonomy" id="3074433"/>
    <lineage>
        <taxon>Bacteria</taxon>
        <taxon>Bacillati</taxon>
        <taxon>Bacillota</taxon>
        <taxon>Clostridia</taxon>
        <taxon>Lachnospirales</taxon>
        <taxon>Vallitaleaceae</taxon>
        <taxon>Vallitalea</taxon>
    </lineage>
</organism>
<sequence length="165" mass="19554">MKDILKEDRFNIISDNDKAFIIAFDKELTSLGYHFDGNIGSGYCWGKYMVIYYKKGVKSKKVYARIYIRDKSIVLRLFLSKIDLHKGYIENAPEHIKKVFVGDYGNCNRCHNDKAGICKFRKTYTIYNQLIEKCNGRTFEFYNPSLDKLPDYINLFSEFYSRKRK</sequence>
<evidence type="ECO:0000313" key="2">
    <source>
        <dbReference type="Proteomes" id="UP001374599"/>
    </source>
</evidence>
<proteinExistence type="predicted"/>
<name>A0ACB5URP3_9FIRM</name>
<protein>
    <submittedName>
        <fullName evidence="1">Uncharacterized protein</fullName>
    </submittedName>
</protein>
<gene>
    <name evidence="1" type="ORF">AN2V17_39010</name>
</gene>
<dbReference type="EMBL" id="BTPU01000076">
    <property type="protein sequence ID" value="GMQ64663.1"/>
    <property type="molecule type" value="Genomic_DNA"/>
</dbReference>
<reference evidence="1" key="1">
    <citation type="submission" date="2023-09" db="EMBL/GenBank/DDBJ databases">
        <title>Vallitalea sediminicola and Vallitalea maricola sp. nov., anaerobic bacteria isolated from marine sediment.</title>
        <authorList>
            <person name="Hirano S."/>
            <person name="Maeda A."/>
            <person name="Terahara T."/>
            <person name="Mori K."/>
            <person name="Hamada M."/>
            <person name="Matsumoto R."/>
            <person name="Kobayashi T."/>
        </authorList>
    </citation>
    <scope>NUCLEOTIDE SEQUENCE</scope>
    <source>
        <strain evidence="1">AN17-2</strain>
    </source>
</reference>
<dbReference type="Proteomes" id="UP001374599">
    <property type="component" value="Unassembled WGS sequence"/>
</dbReference>